<dbReference type="PANTHER" id="PTHR43727:SF2">
    <property type="entry name" value="GROUP IV DECARBOXYLASE"/>
    <property type="match status" value="1"/>
</dbReference>
<dbReference type="Proteomes" id="UP001440599">
    <property type="component" value="Unassembled WGS sequence"/>
</dbReference>
<dbReference type="SUPFAM" id="SSF50621">
    <property type="entry name" value="Alanine racemase C-terminal domain-like"/>
    <property type="match status" value="1"/>
</dbReference>
<keyword evidence="5 7" id="KW-0457">Lysine biosynthesis</keyword>
<dbReference type="InterPro" id="IPR002986">
    <property type="entry name" value="DAP_deCOOHase_LysA"/>
</dbReference>
<feature type="binding site" evidence="5">
    <location>
        <position position="383"/>
    </location>
    <ligand>
        <name>pyridoxal 5'-phosphate</name>
        <dbReference type="ChEBI" id="CHEBI:597326"/>
    </ligand>
</feature>
<dbReference type="HAMAP" id="MF_02120">
    <property type="entry name" value="LysA"/>
    <property type="match status" value="1"/>
</dbReference>
<keyword evidence="3 5" id="KW-0663">Pyridoxal phosphate</keyword>
<comment type="similarity">
    <text evidence="5">Belongs to the Orn/Lys/Arg decarboxylase class-II family. LysA subfamily.</text>
</comment>
<evidence type="ECO:0000313" key="10">
    <source>
        <dbReference type="EMBL" id="MEQ2457478.1"/>
    </source>
</evidence>
<dbReference type="PROSITE" id="PS00879">
    <property type="entry name" value="ODR_DC_2_2"/>
    <property type="match status" value="1"/>
</dbReference>
<dbReference type="Pfam" id="PF02784">
    <property type="entry name" value="Orn_Arg_deC_N"/>
    <property type="match status" value="1"/>
</dbReference>
<keyword evidence="5" id="KW-0028">Amino-acid biosynthesis</keyword>
<evidence type="ECO:0000256" key="5">
    <source>
        <dbReference type="HAMAP-Rule" id="MF_02120"/>
    </source>
</evidence>
<dbReference type="RefSeq" id="WP_349141350.1">
    <property type="nucleotide sequence ID" value="NZ_JBBMFT010000015.1"/>
</dbReference>
<evidence type="ECO:0000256" key="4">
    <source>
        <dbReference type="ARBA" id="ARBA00023239"/>
    </source>
</evidence>
<keyword evidence="11" id="KW-1185">Reference proteome</keyword>
<comment type="caution">
    <text evidence="10">The sequence shown here is derived from an EMBL/GenBank/DDBJ whole genome shotgun (WGS) entry which is preliminary data.</text>
</comment>
<reference evidence="10 11" key="1">
    <citation type="submission" date="2024-03" db="EMBL/GenBank/DDBJ databases">
        <title>Human intestinal bacterial collection.</title>
        <authorList>
            <person name="Pauvert C."/>
            <person name="Hitch T.C.A."/>
            <person name="Clavel T."/>
        </authorList>
    </citation>
    <scope>NUCLEOTIDE SEQUENCE [LARGE SCALE GENOMIC DNA]</scope>
    <source>
        <strain evidence="10 11">CLA-AP-H34</strain>
    </source>
</reference>
<feature type="binding site" evidence="5">
    <location>
        <position position="355"/>
    </location>
    <ligand>
        <name>substrate</name>
    </ligand>
</feature>
<organism evidence="10 11">
    <name type="scientific">Flavonifractor hominis</name>
    <dbReference type="NCBI Taxonomy" id="3133178"/>
    <lineage>
        <taxon>Bacteria</taxon>
        <taxon>Bacillati</taxon>
        <taxon>Bacillota</taxon>
        <taxon>Clostridia</taxon>
        <taxon>Eubacteriales</taxon>
        <taxon>Oscillospiraceae</taxon>
        <taxon>Flavonifractor</taxon>
    </lineage>
</organism>
<feature type="binding site" evidence="5">
    <location>
        <begin position="283"/>
        <end position="286"/>
    </location>
    <ligand>
        <name>pyridoxal 5'-phosphate</name>
        <dbReference type="ChEBI" id="CHEBI:597326"/>
    </ligand>
</feature>
<evidence type="ECO:0000256" key="2">
    <source>
        <dbReference type="ARBA" id="ARBA00022793"/>
    </source>
</evidence>
<dbReference type="Gene3D" id="3.20.20.10">
    <property type="entry name" value="Alanine racemase"/>
    <property type="match status" value="1"/>
</dbReference>
<evidence type="ECO:0000256" key="6">
    <source>
        <dbReference type="NCBIfam" id="TIGR01048"/>
    </source>
</evidence>
<evidence type="ECO:0000256" key="7">
    <source>
        <dbReference type="RuleBase" id="RU003738"/>
    </source>
</evidence>
<dbReference type="Pfam" id="PF00278">
    <property type="entry name" value="Orn_DAP_Arg_deC"/>
    <property type="match status" value="1"/>
</dbReference>
<name>A0ABV1EW73_9FIRM</name>
<feature type="domain" description="Orn/DAP/Arg decarboxylase 2 N-terminal" evidence="9">
    <location>
        <begin position="46"/>
        <end position="289"/>
    </location>
</feature>
<feature type="binding site" evidence="5">
    <location>
        <position position="323"/>
    </location>
    <ligand>
        <name>substrate</name>
    </ligand>
</feature>
<dbReference type="Gene3D" id="2.40.37.10">
    <property type="entry name" value="Lyase, Ornithine Decarboxylase, Chain A, domain 1"/>
    <property type="match status" value="1"/>
</dbReference>
<dbReference type="InterPro" id="IPR022644">
    <property type="entry name" value="De-COase2_N"/>
</dbReference>
<dbReference type="InterPro" id="IPR022657">
    <property type="entry name" value="De-COase2_CS"/>
</dbReference>
<sequence>MIEIKNGTLFFDGCDTTELAATYGTPLYVYSESVMQEHFDEIRRDFLDRWPGSRAAYAAKAFCTVGMCKLVERAGLCIDVVSGGELYTALAAGFPPERIEFNGNNKLPRELELAVEHGVGRIIVDAPHELETIEALCAAQGRRMKVLYRVTPGVKADSHDYIVTGKKDSKFGFPLDEEIIYPAVARALEAPHIDFLGFHFHVGSQLFDVEPYVQATEAVLELVRQVKQRFGAPVRELNLGGGFGIRYTTEQRRPYRDYLDPMLERIAACYDELGMPRPAVVIEPGRSIVGDAGLTLYTVGSIKDIPGVRKYVSVDGGMTDNIRPALYQAVYRGMLANRAGEEAEETVTVCGKCCESGDILLRDVELPRARTGDVLAVFSTGAYGYSMASNYNCNPIPAVVLARAGQHRLMVRRQSYEDLIRNQIPEGEETPETGEYHANAD</sequence>
<gene>
    <name evidence="5 10" type="primary">lysA</name>
    <name evidence="10" type="ORF">WMO45_13200</name>
</gene>
<comment type="function">
    <text evidence="5">Specifically catalyzes the decarboxylation of meso-diaminopimelate (meso-DAP) to L-lysine.</text>
</comment>
<dbReference type="EC" id="4.1.1.20" evidence="5 6"/>
<evidence type="ECO:0000259" key="8">
    <source>
        <dbReference type="Pfam" id="PF00278"/>
    </source>
</evidence>
<comment type="subunit">
    <text evidence="5">Homodimer.</text>
</comment>
<dbReference type="InterPro" id="IPR009006">
    <property type="entry name" value="Ala_racemase/Decarboxylase_C"/>
</dbReference>
<feature type="binding site" evidence="5">
    <location>
        <position position="327"/>
    </location>
    <ligand>
        <name>substrate</name>
    </ligand>
</feature>
<dbReference type="SUPFAM" id="SSF51419">
    <property type="entry name" value="PLP-binding barrel"/>
    <property type="match status" value="1"/>
</dbReference>
<keyword evidence="4 5" id="KW-0456">Lyase</keyword>
<comment type="pathway">
    <text evidence="5 7">Amino-acid biosynthesis; L-lysine biosynthesis via DAP pathway; L-lysine from DL-2,6-diaminopimelate: step 1/1.</text>
</comment>
<proteinExistence type="inferred from homology"/>
<feature type="binding site" evidence="5">
    <location>
        <position position="383"/>
    </location>
    <ligand>
        <name>substrate</name>
    </ligand>
</feature>
<accession>A0ABV1EW73</accession>
<dbReference type="CDD" id="cd06828">
    <property type="entry name" value="PLPDE_III_DapDC"/>
    <property type="match status" value="1"/>
</dbReference>
<dbReference type="PRINTS" id="PR01181">
    <property type="entry name" value="DAPDCRBXLASE"/>
</dbReference>
<evidence type="ECO:0000259" key="9">
    <source>
        <dbReference type="Pfam" id="PF02784"/>
    </source>
</evidence>
<feature type="domain" description="Orn/DAP/Arg decarboxylase 2 C-terminal" evidence="8">
    <location>
        <begin position="28"/>
        <end position="381"/>
    </location>
</feature>
<dbReference type="InterPro" id="IPR000183">
    <property type="entry name" value="Orn/DAP/Arg_de-COase"/>
</dbReference>
<comment type="cofactor">
    <cofactor evidence="1 5 7">
        <name>pyridoxal 5'-phosphate</name>
        <dbReference type="ChEBI" id="CHEBI:597326"/>
    </cofactor>
</comment>
<dbReference type="NCBIfam" id="TIGR01048">
    <property type="entry name" value="lysA"/>
    <property type="match status" value="1"/>
</dbReference>
<keyword evidence="2 5" id="KW-0210">Decarboxylase</keyword>
<protein>
    <recommendedName>
        <fullName evidence="5 6">Diaminopimelate decarboxylase</fullName>
        <shortName evidence="5">DAP decarboxylase</shortName>
        <shortName evidence="5">DAPDC</shortName>
        <ecNumber evidence="5 6">4.1.1.20</ecNumber>
    </recommendedName>
</protein>
<comment type="catalytic activity">
    <reaction evidence="5 7">
        <text>meso-2,6-diaminopimelate + H(+) = L-lysine + CO2</text>
        <dbReference type="Rhea" id="RHEA:15101"/>
        <dbReference type="ChEBI" id="CHEBI:15378"/>
        <dbReference type="ChEBI" id="CHEBI:16526"/>
        <dbReference type="ChEBI" id="CHEBI:32551"/>
        <dbReference type="ChEBI" id="CHEBI:57791"/>
        <dbReference type="EC" id="4.1.1.20"/>
    </reaction>
</comment>
<evidence type="ECO:0000313" key="11">
    <source>
        <dbReference type="Proteomes" id="UP001440599"/>
    </source>
</evidence>
<feature type="binding site" evidence="5">
    <location>
        <position position="242"/>
    </location>
    <ligand>
        <name>pyridoxal 5'-phosphate</name>
        <dbReference type="ChEBI" id="CHEBI:597326"/>
    </ligand>
</feature>
<dbReference type="PANTHER" id="PTHR43727">
    <property type="entry name" value="DIAMINOPIMELATE DECARBOXYLASE"/>
    <property type="match status" value="1"/>
</dbReference>
<feature type="modified residue" description="N6-(pyridoxal phosphate)lysine" evidence="5">
    <location>
        <position position="60"/>
    </location>
</feature>
<feature type="binding site" evidence="5">
    <location>
        <position position="286"/>
    </location>
    <ligand>
        <name>substrate</name>
    </ligand>
</feature>
<dbReference type="EMBL" id="JBBMFT010000015">
    <property type="protein sequence ID" value="MEQ2457478.1"/>
    <property type="molecule type" value="Genomic_DNA"/>
</dbReference>
<dbReference type="GO" id="GO:0008836">
    <property type="term" value="F:diaminopimelate decarboxylase activity"/>
    <property type="evidence" value="ECO:0007669"/>
    <property type="project" value="UniProtKB-EC"/>
</dbReference>
<dbReference type="InterPro" id="IPR029066">
    <property type="entry name" value="PLP-binding_barrel"/>
</dbReference>
<evidence type="ECO:0000256" key="3">
    <source>
        <dbReference type="ARBA" id="ARBA00022898"/>
    </source>
</evidence>
<evidence type="ECO:0000256" key="1">
    <source>
        <dbReference type="ARBA" id="ARBA00001933"/>
    </source>
</evidence>
<dbReference type="InterPro" id="IPR022643">
    <property type="entry name" value="De-COase2_C"/>
</dbReference>
<dbReference type="PRINTS" id="PR01179">
    <property type="entry name" value="ODADCRBXLASE"/>
</dbReference>